<gene>
    <name evidence="2" type="ORF">OL599_10505</name>
</gene>
<proteinExistence type="predicted"/>
<dbReference type="EMBL" id="JAPDNT010000006">
    <property type="protein sequence ID" value="MCW3475003.1"/>
    <property type="molecule type" value="Genomic_DNA"/>
</dbReference>
<protein>
    <submittedName>
        <fullName evidence="2">Uncharacterized protein</fullName>
    </submittedName>
</protein>
<dbReference type="AlphaFoldDB" id="A0AA41YMZ0"/>
<evidence type="ECO:0000313" key="2">
    <source>
        <dbReference type="EMBL" id="MCW3475003.1"/>
    </source>
</evidence>
<reference evidence="2" key="1">
    <citation type="submission" date="2022-09" db="EMBL/GenBank/DDBJ databases">
        <title>Rhodovastum sp. nov. RN2-1 isolated from soil in Seongnam, South Korea.</title>
        <authorList>
            <person name="Le N.T."/>
        </authorList>
    </citation>
    <scope>NUCLEOTIDE SEQUENCE</scope>
    <source>
        <strain evidence="2">RN2-1</strain>
    </source>
</reference>
<organism evidence="2 3">
    <name type="scientific">Limobrevibacterium gyesilva</name>
    <dbReference type="NCBI Taxonomy" id="2991712"/>
    <lineage>
        <taxon>Bacteria</taxon>
        <taxon>Pseudomonadati</taxon>
        <taxon>Pseudomonadota</taxon>
        <taxon>Alphaproteobacteria</taxon>
        <taxon>Acetobacterales</taxon>
        <taxon>Acetobacteraceae</taxon>
        <taxon>Limobrevibacterium</taxon>
    </lineage>
</organism>
<feature type="region of interest" description="Disordered" evidence="1">
    <location>
        <begin position="52"/>
        <end position="73"/>
    </location>
</feature>
<accession>A0AA41YMZ0</accession>
<evidence type="ECO:0000256" key="1">
    <source>
        <dbReference type="SAM" id="MobiDB-lite"/>
    </source>
</evidence>
<dbReference type="Proteomes" id="UP001165679">
    <property type="component" value="Unassembled WGS sequence"/>
</dbReference>
<keyword evidence="3" id="KW-1185">Reference proteome</keyword>
<dbReference type="RefSeq" id="WP_264713687.1">
    <property type="nucleotide sequence ID" value="NZ_JAPDNT010000006.1"/>
</dbReference>
<comment type="caution">
    <text evidence="2">The sequence shown here is derived from an EMBL/GenBank/DDBJ whole genome shotgun (WGS) entry which is preliminary data.</text>
</comment>
<sequence length="73" mass="7962">MFLMPVSFEDAAALALQKYGERAWWALSQRERSAAIYAEMRRLDLEAVPPAPGVGTAARDEAAQEPVISTDPA</sequence>
<evidence type="ECO:0000313" key="3">
    <source>
        <dbReference type="Proteomes" id="UP001165679"/>
    </source>
</evidence>
<reference evidence="2" key="2">
    <citation type="submission" date="2022-10" db="EMBL/GenBank/DDBJ databases">
        <authorList>
            <person name="Trinh H.N."/>
        </authorList>
    </citation>
    <scope>NUCLEOTIDE SEQUENCE</scope>
    <source>
        <strain evidence="2">RN2-1</strain>
    </source>
</reference>
<name>A0AA41YMZ0_9PROT</name>